<name>A0AAJ4XDZ0_9SPHI</name>
<dbReference type="RefSeq" id="WP_093097025.1">
    <property type="nucleotide sequence ID" value="NZ_FNGK01000001.1"/>
</dbReference>
<dbReference type="AlphaFoldDB" id="A0AAJ4XDZ0"/>
<dbReference type="InterPro" id="IPR001296">
    <property type="entry name" value="Glyco_trans_1"/>
</dbReference>
<protein>
    <submittedName>
        <fullName evidence="3">Glycosyl transferases group 1</fullName>
    </submittedName>
</protein>
<dbReference type="PANTHER" id="PTHR46401">
    <property type="entry name" value="GLYCOSYLTRANSFERASE WBBK-RELATED"/>
    <property type="match status" value="1"/>
</dbReference>
<sequence>MKTIVISAVNLVEAGTLAILQDCLKFLSGYAEKHGYRVVAIVYKRELTDFPNIEYIETQWPKKRWVNRLWYEYVSLNKISKEIGPVELWFGLHDTSPSVIAEKRAVYCHNSFSFYKWKMHDLVFAPKIAMFAIFTKLIYRTNIHKNDYLVVQQDWFRRGLSKMFNIDPKKIIVTRPKIADTPIEISDQSSDADYSFLFAGSPNSHKNFEVICEASRILTEDHGIKNFKAIITVKGNENKYADWLFKKWGSVKNIEFMGFIPRTQLLELYGKTNCLIYSSKVESWGLPISEFKKYDKPMLLADLPYAHETAEGSKLTAFFNPDNPRELADLMAKLIKGNYSSLKQQPVIPLDEPKADNWEELFNVLLK</sequence>
<dbReference type="Gene3D" id="3.40.50.2000">
    <property type="entry name" value="Glycogen Phosphorylase B"/>
    <property type="match status" value="1"/>
</dbReference>
<evidence type="ECO:0000313" key="4">
    <source>
        <dbReference type="Proteomes" id="UP000215355"/>
    </source>
</evidence>
<dbReference type="Proteomes" id="UP000215355">
    <property type="component" value="Chromosome 1"/>
</dbReference>
<dbReference type="PANTHER" id="PTHR46401:SF2">
    <property type="entry name" value="GLYCOSYLTRANSFERASE WBBK-RELATED"/>
    <property type="match status" value="1"/>
</dbReference>
<dbReference type="Pfam" id="PF00534">
    <property type="entry name" value="Glycos_transf_1"/>
    <property type="match status" value="1"/>
</dbReference>
<gene>
    <name evidence="3" type="ORF">SAMEA4412673_02347</name>
</gene>
<dbReference type="EMBL" id="LT906468">
    <property type="protein sequence ID" value="SNV51323.1"/>
    <property type="molecule type" value="Genomic_DNA"/>
</dbReference>
<evidence type="ECO:0000256" key="1">
    <source>
        <dbReference type="ARBA" id="ARBA00022679"/>
    </source>
</evidence>
<evidence type="ECO:0000313" key="3">
    <source>
        <dbReference type="EMBL" id="SNV51323.1"/>
    </source>
</evidence>
<dbReference type="SUPFAM" id="SSF53756">
    <property type="entry name" value="UDP-Glycosyltransferase/glycogen phosphorylase"/>
    <property type="match status" value="1"/>
</dbReference>
<organism evidence="3 4">
    <name type="scientific">Sphingobacterium mizutaii</name>
    <dbReference type="NCBI Taxonomy" id="1010"/>
    <lineage>
        <taxon>Bacteria</taxon>
        <taxon>Pseudomonadati</taxon>
        <taxon>Bacteroidota</taxon>
        <taxon>Sphingobacteriia</taxon>
        <taxon>Sphingobacteriales</taxon>
        <taxon>Sphingobacteriaceae</taxon>
        <taxon>Sphingobacterium</taxon>
    </lineage>
</organism>
<reference evidence="3 4" key="1">
    <citation type="submission" date="2017-06" db="EMBL/GenBank/DDBJ databases">
        <authorList>
            <consortium name="Pathogen Informatics"/>
        </authorList>
    </citation>
    <scope>NUCLEOTIDE SEQUENCE [LARGE SCALE GENOMIC DNA]</scope>
    <source>
        <strain evidence="3 4">NCTC12149</strain>
    </source>
</reference>
<proteinExistence type="predicted"/>
<feature type="domain" description="Glycosyl transferase family 1" evidence="2">
    <location>
        <begin position="191"/>
        <end position="338"/>
    </location>
</feature>
<accession>A0AAJ4XDZ0</accession>
<dbReference type="KEGG" id="smiz:4412673_02347"/>
<keyword evidence="1 3" id="KW-0808">Transferase</keyword>
<dbReference type="GO" id="GO:0009103">
    <property type="term" value="P:lipopolysaccharide biosynthetic process"/>
    <property type="evidence" value="ECO:0007669"/>
    <property type="project" value="TreeGrafter"/>
</dbReference>
<dbReference type="GO" id="GO:0016757">
    <property type="term" value="F:glycosyltransferase activity"/>
    <property type="evidence" value="ECO:0007669"/>
    <property type="project" value="InterPro"/>
</dbReference>
<evidence type="ECO:0000259" key="2">
    <source>
        <dbReference type="Pfam" id="PF00534"/>
    </source>
</evidence>
<dbReference type="CDD" id="cd03809">
    <property type="entry name" value="GT4_MtfB-like"/>
    <property type="match status" value="1"/>
</dbReference>